<feature type="domain" description="HTH marR-type" evidence="5">
    <location>
        <begin position="30"/>
        <end position="125"/>
    </location>
</feature>
<dbReference type="PATRIC" id="fig|61435.5.peg.1573"/>
<dbReference type="InterPro" id="IPR036390">
    <property type="entry name" value="WH_DNA-bd_sf"/>
</dbReference>
<protein>
    <submittedName>
        <fullName evidence="6">MarR family transcriptional regulator</fullName>
    </submittedName>
</protein>
<dbReference type="Pfam" id="PF03965">
    <property type="entry name" value="Penicillinase_R"/>
    <property type="match status" value="1"/>
</dbReference>
<dbReference type="GO" id="GO:0003677">
    <property type="term" value="F:DNA binding"/>
    <property type="evidence" value="ECO:0007669"/>
    <property type="project" value="UniProtKB-KW"/>
</dbReference>
<dbReference type="eggNOG" id="COG1846">
    <property type="taxonomic scope" value="Bacteria"/>
</dbReference>
<dbReference type="GO" id="GO:0045892">
    <property type="term" value="P:negative regulation of DNA-templated transcription"/>
    <property type="evidence" value="ECO:0007669"/>
    <property type="project" value="InterPro"/>
</dbReference>
<dbReference type="GO" id="GO:0003700">
    <property type="term" value="F:DNA-binding transcription factor activity"/>
    <property type="evidence" value="ECO:0007669"/>
    <property type="project" value="InterPro"/>
</dbReference>
<evidence type="ECO:0000256" key="3">
    <source>
        <dbReference type="ARBA" id="ARBA00023125"/>
    </source>
</evidence>
<accession>A0A0V8M5P6</accession>
<proteinExistence type="inferred from homology"/>
<dbReference type="Gene3D" id="1.10.10.10">
    <property type="entry name" value="Winged helix-like DNA-binding domain superfamily/Winged helix DNA-binding domain"/>
    <property type="match status" value="1"/>
</dbReference>
<keyword evidence="2" id="KW-0805">Transcription regulation</keyword>
<evidence type="ECO:0000313" key="6">
    <source>
        <dbReference type="EMBL" id="KSV18873.1"/>
    </source>
</evidence>
<reference evidence="6 7" key="1">
    <citation type="journal article" date="2015" name="Sci. Rep.">
        <title>A comparative genomics and reductive dehalogenase gene transcription study of two chloroethene-respiring bacteria, Dehalococcoides mccartyi strains MB and 11a.</title>
        <authorList>
            <person name="Low A."/>
            <person name="Shen Z."/>
            <person name="Cheng D."/>
            <person name="Rogers M.J."/>
            <person name="Lee P.K."/>
            <person name="He J."/>
        </authorList>
    </citation>
    <scope>NUCLEOTIDE SEQUENCE [LARGE SCALE GENOMIC DNA]</scope>
    <source>
        <strain evidence="6 7">MB</strain>
    </source>
</reference>
<dbReference type="SUPFAM" id="SSF46785">
    <property type="entry name" value="Winged helix' DNA-binding domain"/>
    <property type="match status" value="1"/>
</dbReference>
<keyword evidence="4" id="KW-0804">Transcription</keyword>
<gene>
    <name evidence="6" type="ORF">DA01_08005</name>
</gene>
<dbReference type="InterPro" id="IPR000835">
    <property type="entry name" value="HTH_MarR-typ"/>
</dbReference>
<dbReference type="SMART" id="SM00347">
    <property type="entry name" value="HTH_MARR"/>
    <property type="match status" value="1"/>
</dbReference>
<dbReference type="EMBL" id="JGYD01000004">
    <property type="protein sequence ID" value="KSV18873.1"/>
    <property type="molecule type" value="Genomic_DNA"/>
</dbReference>
<evidence type="ECO:0000259" key="5">
    <source>
        <dbReference type="SMART" id="SM00347"/>
    </source>
</evidence>
<dbReference type="InterPro" id="IPR036388">
    <property type="entry name" value="WH-like_DNA-bd_sf"/>
</dbReference>
<name>A0A0V8M5P6_9CHLR</name>
<dbReference type="Proteomes" id="UP000053577">
    <property type="component" value="Unassembled WGS sequence"/>
</dbReference>
<comment type="caution">
    <text evidence="6">The sequence shown here is derived from an EMBL/GenBank/DDBJ whole genome shotgun (WGS) entry which is preliminary data.</text>
</comment>
<evidence type="ECO:0000313" key="7">
    <source>
        <dbReference type="Proteomes" id="UP000053577"/>
    </source>
</evidence>
<sequence>MVEMFENLNHRLYHHFSCTYLGILRYMQKRMAHDTEYTLEQMSILNMLRNLGKADIDTMARLIIKEPNTLLQIMNRMVDKGYLEKQKIGRKTVYQITAEHRAKHDPELFNAYTGDIFDCFTQAEKDKYLELSDKLFNSVNTKLTNYFVEYE</sequence>
<evidence type="ECO:0000256" key="1">
    <source>
        <dbReference type="ARBA" id="ARBA00011046"/>
    </source>
</evidence>
<keyword evidence="3" id="KW-0238">DNA-binding</keyword>
<evidence type="ECO:0000256" key="4">
    <source>
        <dbReference type="ARBA" id="ARBA00023163"/>
    </source>
</evidence>
<comment type="similarity">
    <text evidence="1">Belongs to the BlaI transcriptional regulatory family.</text>
</comment>
<dbReference type="RefSeq" id="WP_238581951.1">
    <property type="nucleotide sequence ID" value="NZ_JGYD01000004.1"/>
</dbReference>
<dbReference type="InterPro" id="IPR005650">
    <property type="entry name" value="BlaI_family"/>
</dbReference>
<evidence type="ECO:0000256" key="2">
    <source>
        <dbReference type="ARBA" id="ARBA00023015"/>
    </source>
</evidence>
<organism evidence="6 7">
    <name type="scientific">Dehalococcoides mccartyi</name>
    <dbReference type="NCBI Taxonomy" id="61435"/>
    <lineage>
        <taxon>Bacteria</taxon>
        <taxon>Bacillati</taxon>
        <taxon>Chloroflexota</taxon>
        <taxon>Dehalococcoidia</taxon>
        <taxon>Dehalococcoidales</taxon>
        <taxon>Dehalococcoidaceae</taxon>
        <taxon>Dehalococcoides</taxon>
    </lineage>
</organism>
<dbReference type="AlphaFoldDB" id="A0A0V8M5P6"/>